<evidence type="ECO:0008006" key="4">
    <source>
        <dbReference type="Google" id="ProtNLM"/>
    </source>
</evidence>
<comment type="caution">
    <text evidence="2">The sequence shown here is derived from an EMBL/GenBank/DDBJ whole genome shotgun (WGS) entry which is preliminary data.</text>
</comment>
<dbReference type="Proteomes" id="UP001057702">
    <property type="component" value="Unassembled WGS sequence"/>
</dbReference>
<proteinExistence type="predicted"/>
<dbReference type="RefSeq" id="WP_255923698.1">
    <property type="nucleotide sequence ID" value="NZ_JANFNG010000038.1"/>
</dbReference>
<name>A0ABT1Q3X4_9ACTN</name>
<evidence type="ECO:0000313" key="2">
    <source>
        <dbReference type="EMBL" id="MCQ4084631.1"/>
    </source>
</evidence>
<evidence type="ECO:0000256" key="1">
    <source>
        <dbReference type="SAM" id="MobiDB-lite"/>
    </source>
</evidence>
<keyword evidence="3" id="KW-1185">Reference proteome</keyword>
<feature type="region of interest" description="Disordered" evidence="1">
    <location>
        <begin position="151"/>
        <end position="178"/>
    </location>
</feature>
<sequence>MPITDNVRKVLADATPLYAVAGTVDLAAEKLREVQPLIERVREQAPERFEKIRATDPKEVQENVTKQAKDVQARLTEAFGGVEVDLKKLRDSAQEFALQQVGRAAEYAVKAGETYNGLVDRGRGAVKTWRGEASDEASEIAIAIKPAEDKPAEAKLAAKKTAAKKTTAKKTTPAKPAE</sequence>
<evidence type="ECO:0000313" key="3">
    <source>
        <dbReference type="Proteomes" id="UP001057702"/>
    </source>
</evidence>
<gene>
    <name evidence="2" type="ORF">NGB36_29660</name>
</gene>
<reference evidence="2" key="1">
    <citation type="submission" date="2022-06" db="EMBL/GenBank/DDBJ databases">
        <title>Draft genome sequence of Streptomyces sp. RB6PN25 isolated from peat swamp forest in Thailand.</title>
        <authorList>
            <person name="Duangmal K."/>
            <person name="Klaysubun C."/>
        </authorList>
    </citation>
    <scope>NUCLEOTIDE SEQUENCE</scope>
    <source>
        <strain evidence="2">RB6PN25</strain>
    </source>
</reference>
<feature type="compositionally biased region" description="Basic residues" evidence="1">
    <location>
        <begin position="157"/>
        <end position="168"/>
    </location>
</feature>
<accession>A0ABT1Q3X4</accession>
<feature type="compositionally biased region" description="Low complexity" evidence="1">
    <location>
        <begin position="169"/>
        <end position="178"/>
    </location>
</feature>
<protein>
    <recommendedName>
        <fullName evidence="4">Heparin-binding hemagglutinin</fullName>
    </recommendedName>
</protein>
<dbReference type="EMBL" id="JANFNG010000038">
    <property type="protein sequence ID" value="MCQ4084631.1"/>
    <property type="molecule type" value="Genomic_DNA"/>
</dbReference>
<organism evidence="2 3">
    <name type="scientific">Streptomyces humicola</name>
    <dbReference type="NCBI Taxonomy" id="2953240"/>
    <lineage>
        <taxon>Bacteria</taxon>
        <taxon>Bacillati</taxon>
        <taxon>Actinomycetota</taxon>
        <taxon>Actinomycetes</taxon>
        <taxon>Kitasatosporales</taxon>
        <taxon>Streptomycetaceae</taxon>
        <taxon>Streptomyces</taxon>
    </lineage>
</organism>